<protein>
    <submittedName>
        <fullName evidence="1">Protein artichoke</fullName>
    </submittedName>
</protein>
<gene>
    <name evidence="1" type="ORF">V1477_005866</name>
</gene>
<dbReference type="AlphaFoldDB" id="A0ABD2CLH6"/>
<feature type="non-terminal residue" evidence="1">
    <location>
        <position position="1"/>
    </location>
</feature>
<name>A0ABD2CLH6_VESMC</name>
<keyword evidence="2" id="KW-1185">Reference proteome</keyword>
<reference evidence="1 2" key="1">
    <citation type="journal article" date="2024" name="Ann. Entomol. Soc. Am.">
        <title>Genomic analyses of the southern and eastern yellowjacket wasps (Hymenoptera: Vespidae) reveal evolutionary signatures of social life.</title>
        <authorList>
            <person name="Catto M.A."/>
            <person name="Caine P.B."/>
            <person name="Orr S.E."/>
            <person name="Hunt B.G."/>
            <person name="Goodisman M.A.D."/>
        </authorList>
    </citation>
    <scope>NUCLEOTIDE SEQUENCE [LARGE SCALE GENOMIC DNA]</scope>
    <source>
        <strain evidence="1">232</strain>
        <tissue evidence="1">Head and thorax</tissue>
    </source>
</reference>
<proteinExistence type="predicted"/>
<comment type="caution">
    <text evidence="1">The sequence shown here is derived from an EMBL/GenBank/DDBJ whole genome shotgun (WGS) entry which is preliminary data.</text>
</comment>
<accession>A0ABD2CLH6</accession>
<evidence type="ECO:0000313" key="1">
    <source>
        <dbReference type="EMBL" id="KAL2745948.1"/>
    </source>
</evidence>
<evidence type="ECO:0000313" key="2">
    <source>
        <dbReference type="Proteomes" id="UP001607303"/>
    </source>
</evidence>
<organism evidence="1 2">
    <name type="scientific">Vespula maculifrons</name>
    <name type="common">Eastern yellow jacket</name>
    <name type="synonym">Wasp</name>
    <dbReference type="NCBI Taxonomy" id="7453"/>
    <lineage>
        <taxon>Eukaryota</taxon>
        <taxon>Metazoa</taxon>
        <taxon>Ecdysozoa</taxon>
        <taxon>Arthropoda</taxon>
        <taxon>Hexapoda</taxon>
        <taxon>Insecta</taxon>
        <taxon>Pterygota</taxon>
        <taxon>Neoptera</taxon>
        <taxon>Endopterygota</taxon>
        <taxon>Hymenoptera</taxon>
        <taxon>Apocrita</taxon>
        <taxon>Aculeata</taxon>
        <taxon>Vespoidea</taxon>
        <taxon>Vespidae</taxon>
        <taxon>Vespinae</taxon>
        <taxon>Vespula</taxon>
    </lineage>
</organism>
<sequence>AQTVLIKDSRVSRNKFSDRSLINNYRELESVHHRRGSQPTSMSTYLIFNQLQIIHPQFRPKSRSSVLEPSQNFLNIVVRARSKEEAICRRGPHKLWLKRATFKLLSYFRRFHRTFRKWLLVHILILPCCHSKCSYVVVM</sequence>
<dbReference type="EMBL" id="JAYRBN010000039">
    <property type="protein sequence ID" value="KAL2745948.1"/>
    <property type="molecule type" value="Genomic_DNA"/>
</dbReference>
<dbReference type="Proteomes" id="UP001607303">
    <property type="component" value="Unassembled WGS sequence"/>
</dbReference>